<dbReference type="SUPFAM" id="SSF52833">
    <property type="entry name" value="Thioredoxin-like"/>
    <property type="match status" value="1"/>
</dbReference>
<dbReference type="EMBL" id="VSSQ01000188">
    <property type="protein sequence ID" value="MPL84281.1"/>
    <property type="molecule type" value="Genomic_DNA"/>
</dbReference>
<organism evidence="1">
    <name type="scientific">bioreactor metagenome</name>
    <dbReference type="NCBI Taxonomy" id="1076179"/>
    <lineage>
        <taxon>unclassified sequences</taxon>
        <taxon>metagenomes</taxon>
        <taxon>ecological metagenomes</taxon>
    </lineage>
</organism>
<protein>
    <recommendedName>
        <fullName evidence="2">NADH dehydrogenase subunit E</fullName>
    </recommendedName>
</protein>
<evidence type="ECO:0000313" key="1">
    <source>
        <dbReference type="EMBL" id="MPL84281.1"/>
    </source>
</evidence>
<dbReference type="CDD" id="cd02980">
    <property type="entry name" value="TRX_Fd_family"/>
    <property type="match status" value="1"/>
</dbReference>
<dbReference type="InterPro" id="IPR036249">
    <property type="entry name" value="Thioredoxin-like_sf"/>
</dbReference>
<comment type="caution">
    <text evidence="1">The sequence shown here is derived from an EMBL/GenBank/DDBJ whole genome shotgun (WGS) entry which is preliminary data.</text>
</comment>
<accession>A0A644UZC0</accession>
<name>A0A644UZC0_9ZZZZ</name>
<dbReference type="AlphaFoldDB" id="A0A644UZC0"/>
<proteinExistence type="predicted"/>
<reference evidence="1" key="1">
    <citation type="submission" date="2019-08" db="EMBL/GenBank/DDBJ databases">
        <authorList>
            <person name="Kucharzyk K."/>
            <person name="Murdoch R.W."/>
            <person name="Higgins S."/>
            <person name="Loffler F."/>
        </authorList>
    </citation>
    <scope>NUCLEOTIDE SEQUENCE</scope>
</reference>
<dbReference type="Pfam" id="PF01257">
    <property type="entry name" value="2Fe-2S_thioredx"/>
    <property type="match status" value="1"/>
</dbReference>
<gene>
    <name evidence="1" type="ORF">SDC9_30246</name>
</gene>
<sequence>MVKIAICFGSACHLRGSYGVLTAFKDLLQEYTVEGVIELAGEFCQGRCNEGVVIQINDEVITNVSEDNVQDIFKEKVLGKILCK</sequence>
<dbReference type="Gene3D" id="3.40.30.10">
    <property type="entry name" value="Glutaredoxin"/>
    <property type="match status" value="1"/>
</dbReference>
<evidence type="ECO:0008006" key="2">
    <source>
        <dbReference type="Google" id="ProtNLM"/>
    </source>
</evidence>